<dbReference type="GO" id="GO:0005524">
    <property type="term" value="F:ATP binding"/>
    <property type="evidence" value="ECO:0007669"/>
    <property type="project" value="UniProtKB-KW"/>
</dbReference>
<dbReference type="GO" id="GO:0016787">
    <property type="term" value="F:hydrolase activity"/>
    <property type="evidence" value="ECO:0007669"/>
    <property type="project" value="UniProtKB-KW"/>
</dbReference>
<evidence type="ECO:0000259" key="5">
    <source>
        <dbReference type="PROSITE" id="PS51206"/>
    </source>
</evidence>
<dbReference type="InterPro" id="IPR004968">
    <property type="entry name" value="DNA_primase/NTPase_C"/>
</dbReference>
<evidence type="ECO:0000313" key="7">
    <source>
        <dbReference type="Proteomes" id="UP001145087"/>
    </source>
</evidence>
<evidence type="ECO:0000256" key="3">
    <source>
        <dbReference type="ARBA" id="ARBA00022806"/>
    </source>
</evidence>
<name>A0A9X3F7X9_9BACT</name>
<dbReference type="Pfam" id="PF08706">
    <property type="entry name" value="D5_N"/>
    <property type="match status" value="1"/>
</dbReference>
<dbReference type="InterPro" id="IPR014818">
    <property type="entry name" value="Phage/plasmid_primase_P4_C"/>
</dbReference>
<dbReference type="InterPro" id="IPR014015">
    <property type="entry name" value="Helicase_SF3_DNA-vir"/>
</dbReference>
<keyword evidence="2" id="KW-0378">Hydrolase</keyword>
<dbReference type="InterPro" id="IPR027417">
    <property type="entry name" value="P-loop_NTPase"/>
</dbReference>
<organism evidence="6 7">
    <name type="scientific">Draconibacterium aestuarii</name>
    <dbReference type="NCBI Taxonomy" id="2998507"/>
    <lineage>
        <taxon>Bacteria</taxon>
        <taxon>Pseudomonadati</taxon>
        <taxon>Bacteroidota</taxon>
        <taxon>Bacteroidia</taxon>
        <taxon>Marinilabiliales</taxon>
        <taxon>Prolixibacteraceae</taxon>
        <taxon>Draconibacterium</taxon>
    </lineage>
</organism>
<dbReference type="InterPro" id="IPR051620">
    <property type="entry name" value="ORF904-like_C"/>
</dbReference>
<dbReference type="GO" id="GO:0004386">
    <property type="term" value="F:helicase activity"/>
    <property type="evidence" value="ECO:0007669"/>
    <property type="project" value="UniProtKB-KW"/>
</dbReference>
<dbReference type="EMBL" id="JAPOHD010000017">
    <property type="protein sequence ID" value="MCY1720431.1"/>
    <property type="molecule type" value="Genomic_DNA"/>
</dbReference>
<gene>
    <name evidence="6" type="ORF">OU798_08775</name>
</gene>
<dbReference type="PANTHER" id="PTHR35372">
    <property type="entry name" value="ATP BINDING PROTEIN-RELATED"/>
    <property type="match status" value="1"/>
</dbReference>
<dbReference type="Pfam" id="PF03288">
    <property type="entry name" value="Pox_D5"/>
    <property type="match status" value="1"/>
</dbReference>
<accession>A0A9X3F7X9</accession>
<evidence type="ECO:0000313" key="6">
    <source>
        <dbReference type="EMBL" id="MCY1720431.1"/>
    </source>
</evidence>
<evidence type="ECO:0000256" key="1">
    <source>
        <dbReference type="ARBA" id="ARBA00022741"/>
    </source>
</evidence>
<dbReference type="PROSITE" id="PS51206">
    <property type="entry name" value="SF3_HELICASE_1"/>
    <property type="match status" value="1"/>
</dbReference>
<dbReference type="RefSeq" id="WP_343332765.1">
    <property type="nucleotide sequence ID" value="NZ_JAPOHD010000017.1"/>
</dbReference>
<feature type="domain" description="SF3 helicase" evidence="5">
    <location>
        <begin position="217"/>
        <end position="368"/>
    </location>
</feature>
<dbReference type="NCBIfam" id="TIGR01613">
    <property type="entry name" value="primase_Cterm"/>
    <property type="match status" value="1"/>
</dbReference>
<dbReference type="AlphaFoldDB" id="A0A9X3F7X9"/>
<keyword evidence="7" id="KW-1185">Reference proteome</keyword>
<dbReference type="Proteomes" id="UP001145087">
    <property type="component" value="Unassembled WGS sequence"/>
</dbReference>
<keyword evidence="4" id="KW-0067">ATP-binding</keyword>
<dbReference type="Gene3D" id="3.40.50.300">
    <property type="entry name" value="P-loop containing nucleotide triphosphate hydrolases"/>
    <property type="match status" value="1"/>
</dbReference>
<dbReference type="InterPro" id="IPR006500">
    <property type="entry name" value="Helicase_put_C_phage/plasmid"/>
</dbReference>
<dbReference type="PANTHER" id="PTHR35372:SF2">
    <property type="entry name" value="SF3 HELICASE DOMAIN-CONTAINING PROTEIN"/>
    <property type="match status" value="1"/>
</dbReference>
<keyword evidence="3" id="KW-0347">Helicase</keyword>
<dbReference type="Pfam" id="PF19263">
    <property type="entry name" value="DUF5906"/>
    <property type="match status" value="1"/>
</dbReference>
<protein>
    <submittedName>
        <fullName evidence="6">Phage/plasmid primase, P4 family</fullName>
    </submittedName>
</protein>
<dbReference type="SMART" id="SM00885">
    <property type="entry name" value="D5_N"/>
    <property type="match status" value="1"/>
</dbReference>
<proteinExistence type="predicted"/>
<dbReference type="SUPFAM" id="SSF52540">
    <property type="entry name" value="P-loop containing nucleoside triphosphate hydrolases"/>
    <property type="match status" value="1"/>
</dbReference>
<evidence type="ECO:0000256" key="4">
    <source>
        <dbReference type="ARBA" id="ARBA00022840"/>
    </source>
</evidence>
<keyword evidence="1" id="KW-0547">Nucleotide-binding</keyword>
<sequence length="496" mass="57362">MKIHIKEFDLLDLTNTMQLVLPPHEEGSSKELCRGGQTQSEVLDRLLKEIQPINVREYLKLPDDVDICQKHIIVATIKNQLQVASEKKWNLAKVYDYVYVFNGEFWQQLDKEDLKSFLGRAAVNMGFPDYDVRHYEFKDKLLRQFLSDAYLPAPPNQPDQVLINLENGTMEFSASGWKLRPFNPVDFMTYQLPFSYDPNAECPMFDKYLEEVQPDESSRKVLQEFAGYIFTNLNLEKMLMLVGSGANGKSVFFNIISAIVGKQNILNYSLGMFGHEYNRAKLTNVLLNYSSEKGTELNPDTLKALVSGEPLQTREPYGKPFTLTNKVRFIINANELPRETEQTKAYFRRYLIVPFDVTITEDQRDIDLADKIIENELSGVFNWLLKGLERILEQRQFTRSEKSEEALEDFRRKSDSVALFVEEFSLEQHKTEKTELVTIYKKYKEFCHDDGYKPLGKNNFSTRLEKKGFVKTRMNNGSTAFFIKSDVIISVGGVSF</sequence>
<evidence type="ECO:0000256" key="2">
    <source>
        <dbReference type="ARBA" id="ARBA00022801"/>
    </source>
</evidence>
<reference evidence="6" key="1">
    <citation type="submission" date="2022-11" db="EMBL/GenBank/DDBJ databases">
        <title>Marilongibacter aestuarii gen. nov., sp. nov., isolated from tidal flat sediment.</title>
        <authorList>
            <person name="Jiayan W."/>
        </authorList>
    </citation>
    <scope>NUCLEOTIDE SEQUENCE</scope>
    <source>
        <strain evidence="6">Z1-6</strain>
    </source>
</reference>
<comment type="caution">
    <text evidence="6">The sequence shown here is derived from an EMBL/GenBank/DDBJ whole genome shotgun (WGS) entry which is preliminary data.</text>
</comment>
<dbReference type="InterPro" id="IPR045455">
    <property type="entry name" value="NrS-1_pol-like_helicase"/>
</dbReference>